<dbReference type="KEGG" id="pfla:Pflav_082230"/>
<dbReference type="PANTHER" id="PTHR39337">
    <property type="entry name" value="BLR5642 PROTEIN"/>
    <property type="match status" value="1"/>
</dbReference>
<dbReference type="InterPro" id="IPR014519">
    <property type="entry name" value="UCP024492"/>
</dbReference>
<evidence type="ECO:0008006" key="3">
    <source>
        <dbReference type="Google" id="ProtNLM"/>
    </source>
</evidence>
<dbReference type="PANTHER" id="PTHR39337:SF1">
    <property type="entry name" value="BLR5642 PROTEIN"/>
    <property type="match status" value="1"/>
</dbReference>
<reference evidence="1 2" key="2">
    <citation type="submission" date="2020-03" db="EMBL/GenBank/DDBJ databases">
        <authorList>
            <person name="Ichikawa N."/>
            <person name="Kimura A."/>
            <person name="Kitahashi Y."/>
            <person name="Uohara A."/>
        </authorList>
    </citation>
    <scope>NUCLEOTIDE SEQUENCE [LARGE SCALE GENOMIC DNA]</scope>
    <source>
        <strain evidence="1 2">NBRC 107702</strain>
    </source>
</reference>
<dbReference type="EMBL" id="AP022870">
    <property type="protein sequence ID" value="BCB81813.1"/>
    <property type="molecule type" value="Genomic_DNA"/>
</dbReference>
<dbReference type="Proteomes" id="UP000502508">
    <property type="component" value="Chromosome"/>
</dbReference>
<dbReference type="PIRSF" id="PIRSF024492">
    <property type="entry name" value="UCP024492"/>
    <property type="match status" value="1"/>
</dbReference>
<sequence>MITSTAGIVGIGYESRTLTEFLDGLLSDGVKRLVDVRLTPMSRKPGFSKTALSRALSGVGIRYEHRPELGNPKPNRAGFAGDRDELDRAREIYAEVLRHPTAVETLDGLAARSTQERIAILCFEADQARCHRDVVLAQVAARSFTAAGSKHRAR</sequence>
<name>A0A6F8Y715_9ACTN</name>
<dbReference type="AlphaFoldDB" id="A0A6F8Y715"/>
<gene>
    <name evidence="1" type="ORF">Pflav_082230</name>
</gene>
<proteinExistence type="predicted"/>
<dbReference type="RefSeq" id="WP_173041557.1">
    <property type="nucleotide sequence ID" value="NZ_AP022870.1"/>
</dbReference>
<protein>
    <recommendedName>
        <fullName evidence="3">DUF488 domain-containing protein</fullName>
    </recommendedName>
</protein>
<reference evidence="1 2" key="1">
    <citation type="submission" date="2020-03" db="EMBL/GenBank/DDBJ databases">
        <title>Whole genome shotgun sequence of Phytohabitans flavus NBRC 107702.</title>
        <authorList>
            <person name="Komaki H."/>
            <person name="Tamura T."/>
        </authorList>
    </citation>
    <scope>NUCLEOTIDE SEQUENCE [LARGE SCALE GENOMIC DNA]</scope>
    <source>
        <strain evidence="1 2">NBRC 107702</strain>
    </source>
</reference>
<keyword evidence="2" id="KW-1185">Reference proteome</keyword>
<dbReference type="Pfam" id="PF04343">
    <property type="entry name" value="DUF488"/>
    <property type="match status" value="1"/>
</dbReference>
<evidence type="ECO:0000313" key="1">
    <source>
        <dbReference type="EMBL" id="BCB81813.1"/>
    </source>
</evidence>
<evidence type="ECO:0000313" key="2">
    <source>
        <dbReference type="Proteomes" id="UP000502508"/>
    </source>
</evidence>
<accession>A0A6F8Y715</accession>
<organism evidence="1 2">
    <name type="scientific">Phytohabitans flavus</name>
    <dbReference type="NCBI Taxonomy" id="1076124"/>
    <lineage>
        <taxon>Bacteria</taxon>
        <taxon>Bacillati</taxon>
        <taxon>Actinomycetota</taxon>
        <taxon>Actinomycetes</taxon>
        <taxon>Micromonosporales</taxon>
        <taxon>Micromonosporaceae</taxon>
    </lineage>
</organism>
<dbReference type="InterPro" id="IPR007438">
    <property type="entry name" value="DUF488"/>
</dbReference>